<reference evidence="10" key="1">
    <citation type="submission" date="2018-06" db="EMBL/GenBank/DDBJ databases">
        <authorList>
            <person name="Zhirakovskaya E."/>
        </authorList>
    </citation>
    <scope>NUCLEOTIDE SEQUENCE</scope>
</reference>
<protein>
    <submittedName>
        <fullName evidence="10">Permease of the drug/metabolite transporter (DMT) superfamily</fullName>
    </submittedName>
</protein>
<dbReference type="GO" id="GO:0005886">
    <property type="term" value="C:plasma membrane"/>
    <property type="evidence" value="ECO:0007669"/>
    <property type="project" value="UniProtKB-SubCell"/>
</dbReference>
<evidence type="ECO:0000256" key="5">
    <source>
        <dbReference type="ARBA" id="ARBA00022692"/>
    </source>
</evidence>
<sequence>MMKQFQLRFNHLVRNRSLLLLFITIILAAFMQGILAANKITITHDETISYLSATVNQGDFERIFQNNVYPANRWVSVGTWKEWFELDKPFSFRQIGIDLAESDIHPPLYFWLLHLWTWLFDVHPWTGPTLNILLQAIGAIGLFHLARRVLKDNFEALAVVFIWSVSPAVLTATLEARQYTLFGVFAIFFIWLIVIAVDRLRALDWRIWILLAIVTAGGALTHYQFILIVAGAVLIFVLKLLRHDLKRVAFVGTAVTVGYLLSFVLHPRFYQSIQELSRRQALEAQYLSSGLALAQRMYAVGKTFTSFWSASSIIQLILFCVALTSLIWLGLILWKNPDRIRQYAQTKDFSGYEVGLFFVWIGGISILLYLTFVSPVHAMTARHMSAVWPFFPFLAILLLRMVQIPNRNRIILLLGTAVFLSGMFTVWQGVNGDKEILHTNVTLANVNRVVADGVYQGIFPRIFLQLPDDTLIYATSQNELLKNPKAWLPMLDTNSVYISELSYDNTAANRDRILALIEQRFKVTPQSVETWLVGTSYFLAPLN</sequence>
<dbReference type="PANTHER" id="PTHR33908">
    <property type="entry name" value="MANNOSYLTRANSFERASE YKCB-RELATED"/>
    <property type="match status" value="1"/>
</dbReference>
<dbReference type="GO" id="GO:0016763">
    <property type="term" value="F:pentosyltransferase activity"/>
    <property type="evidence" value="ECO:0007669"/>
    <property type="project" value="TreeGrafter"/>
</dbReference>
<feature type="transmembrane region" description="Helical" evidence="8">
    <location>
        <begin position="410"/>
        <end position="430"/>
    </location>
</feature>
<keyword evidence="2" id="KW-1003">Cell membrane</keyword>
<gene>
    <name evidence="10" type="ORF">MNBD_CHLOROFLEXI01-734</name>
</gene>
<organism evidence="10">
    <name type="scientific">hydrothermal vent metagenome</name>
    <dbReference type="NCBI Taxonomy" id="652676"/>
    <lineage>
        <taxon>unclassified sequences</taxon>
        <taxon>metagenomes</taxon>
        <taxon>ecological metagenomes</taxon>
    </lineage>
</organism>
<evidence type="ECO:0000256" key="2">
    <source>
        <dbReference type="ARBA" id="ARBA00022475"/>
    </source>
</evidence>
<evidence type="ECO:0000256" key="6">
    <source>
        <dbReference type="ARBA" id="ARBA00022989"/>
    </source>
</evidence>
<feature type="transmembrane region" description="Helical" evidence="8">
    <location>
        <begin position="354"/>
        <end position="374"/>
    </location>
</feature>
<dbReference type="GO" id="GO:0008610">
    <property type="term" value="P:lipid biosynthetic process"/>
    <property type="evidence" value="ECO:0007669"/>
    <property type="project" value="UniProtKB-ARBA"/>
</dbReference>
<dbReference type="PANTHER" id="PTHR33908:SF11">
    <property type="entry name" value="MEMBRANE PROTEIN"/>
    <property type="match status" value="1"/>
</dbReference>
<dbReference type="InterPro" id="IPR038731">
    <property type="entry name" value="RgtA/B/C-like"/>
</dbReference>
<keyword evidence="7 8" id="KW-0472">Membrane</keyword>
<feature type="transmembrane region" description="Helical" evidence="8">
    <location>
        <begin position="179"/>
        <end position="197"/>
    </location>
</feature>
<evidence type="ECO:0000259" key="9">
    <source>
        <dbReference type="Pfam" id="PF13231"/>
    </source>
</evidence>
<feature type="transmembrane region" description="Helical" evidence="8">
    <location>
        <begin position="209"/>
        <end position="236"/>
    </location>
</feature>
<feature type="transmembrane region" description="Helical" evidence="8">
    <location>
        <begin position="125"/>
        <end position="146"/>
    </location>
</feature>
<evidence type="ECO:0000313" key="10">
    <source>
        <dbReference type="EMBL" id="VAW31609.1"/>
    </source>
</evidence>
<comment type="subcellular location">
    <subcellularLocation>
        <location evidence="1">Cell membrane</location>
        <topology evidence="1">Multi-pass membrane protein</topology>
    </subcellularLocation>
</comment>
<keyword evidence="4" id="KW-0808">Transferase</keyword>
<feature type="transmembrane region" description="Helical" evidence="8">
    <location>
        <begin position="313"/>
        <end position="334"/>
    </location>
</feature>
<evidence type="ECO:0000256" key="4">
    <source>
        <dbReference type="ARBA" id="ARBA00022679"/>
    </source>
</evidence>
<accession>A0A3B0V471</accession>
<evidence type="ECO:0000256" key="3">
    <source>
        <dbReference type="ARBA" id="ARBA00022676"/>
    </source>
</evidence>
<dbReference type="EMBL" id="UOEU01000258">
    <property type="protein sequence ID" value="VAW31609.1"/>
    <property type="molecule type" value="Genomic_DNA"/>
</dbReference>
<proteinExistence type="predicted"/>
<evidence type="ECO:0000256" key="8">
    <source>
        <dbReference type="SAM" id="Phobius"/>
    </source>
</evidence>
<dbReference type="Pfam" id="PF13231">
    <property type="entry name" value="PMT_2"/>
    <property type="match status" value="1"/>
</dbReference>
<keyword evidence="5 8" id="KW-0812">Transmembrane</keyword>
<feature type="transmembrane region" description="Helical" evidence="8">
    <location>
        <begin position="386"/>
        <end position="403"/>
    </location>
</feature>
<dbReference type="AlphaFoldDB" id="A0A3B0V471"/>
<feature type="transmembrane region" description="Helical" evidence="8">
    <location>
        <begin position="248"/>
        <end position="265"/>
    </location>
</feature>
<dbReference type="InterPro" id="IPR050297">
    <property type="entry name" value="LipidA_mod_glycosyltrf_83"/>
</dbReference>
<feature type="domain" description="Glycosyltransferase RgtA/B/C/D-like" evidence="9">
    <location>
        <begin position="105"/>
        <end position="255"/>
    </location>
</feature>
<keyword evidence="6 8" id="KW-1133">Transmembrane helix</keyword>
<keyword evidence="3" id="KW-0328">Glycosyltransferase</keyword>
<evidence type="ECO:0000256" key="1">
    <source>
        <dbReference type="ARBA" id="ARBA00004651"/>
    </source>
</evidence>
<evidence type="ECO:0000256" key="7">
    <source>
        <dbReference type="ARBA" id="ARBA00023136"/>
    </source>
</evidence>
<name>A0A3B0V471_9ZZZZ</name>